<feature type="domain" description="BPP" evidence="2">
    <location>
        <begin position="21"/>
        <end position="336"/>
    </location>
</feature>
<sequence>MRALLPLLLAGASLAGCATTPAITGLAPVPVTATGETAPVGTGNADAADDPAIWRNAADPAASLIVATDKKAGLYVYGLDGTVRSFFDAGRVNNVDLVDMGAQGIIVIASDRNDVTAAKAQLFRLDPASATLTRLAILPVGAGEAYGMCATGRDGTLLIYSPVKEGAIYEQRIALGTTPTAEGLRTLRVATQPEGCIVDHRDGTLYVGEEDAGIWRFRTGAATGEMVAAVDNRYLVADVEGLGLVPAGANGGWLVASSQGDNAYAVFRLPDMAPLGRFAVVPGAIGGSEETDGLEVIAGDFGPDYPEGLFVAQDGHNQPAAQNFKLVSWAAIKAALGI</sequence>
<organism evidence="3 4">
    <name type="scientific">Croceibacterium mercuriale</name>
    <dbReference type="NCBI Taxonomy" id="1572751"/>
    <lineage>
        <taxon>Bacteria</taxon>
        <taxon>Pseudomonadati</taxon>
        <taxon>Pseudomonadota</taxon>
        <taxon>Alphaproteobacteria</taxon>
        <taxon>Sphingomonadales</taxon>
        <taxon>Erythrobacteraceae</taxon>
        <taxon>Croceibacterium</taxon>
    </lineage>
</organism>
<dbReference type="Proteomes" id="UP000030988">
    <property type="component" value="Unassembled WGS sequence"/>
</dbReference>
<dbReference type="PROSITE" id="PS51662">
    <property type="entry name" value="BP_PHYTASE"/>
    <property type="match status" value="1"/>
</dbReference>
<dbReference type="GO" id="GO:0016158">
    <property type="term" value="F:inositol hexakisphosphate 3-phosphatase activity"/>
    <property type="evidence" value="ECO:0007669"/>
    <property type="project" value="InterPro"/>
</dbReference>
<dbReference type="EMBL" id="JTDN01000002">
    <property type="protein sequence ID" value="KHL24434.1"/>
    <property type="molecule type" value="Genomic_DNA"/>
</dbReference>
<dbReference type="Gene3D" id="2.120.10.30">
    <property type="entry name" value="TolB, C-terminal domain"/>
    <property type="match status" value="1"/>
</dbReference>
<dbReference type="Pfam" id="PF02333">
    <property type="entry name" value="Phytase"/>
    <property type="match status" value="1"/>
</dbReference>
<dbReference type="AlphaFoldDB" id="A0A0B2BSM8"/>
<dbReference type="SUPFAM" id="SSF50956">
    <property type="entry name" value="Thermostable phytase (3-phytase)"/>
    <property type="match status" value="1"/>
</dbReference>
<dbReference type="OrthoDB" id="8696437at2"/>
<dbReference type="STRING" id="1572751.PK98_10370"/>
<keyword evidence="1" id="KW-0732">Signal</keyword>
<gene>
    <name evidence="3" type="ORF">PK98_10370</name>
</gene>
<dbReference type="RefSeq" id="WP_039096845.1">
    <property type="nucleotide sequence ID" value="NZ_JTDN01000002.1"/>
</dbReference>
<evidence type="ECO:0000256" key="1">
    <source>
        <dbReference type="SAM" id="SignalP"/>
    </source>
</evidence>
<evidence type="ECO:0000259" key="2">
    <source>
        <dbReference type="PROSITE" id="PS51662"/>
    </source>
</evidence>
<feature type="signal peptide" evidence="1">
    <location>
        <begin position="1"/>
        <end position="18"/>
    </location>
</feature>
<dbReference type="InterPro" id="IPR011042">
    <property type="entry name" value="6-blade_b-propeller_TolB-like"/>
</dbReference>
<protein>
    <submittedName>
        <fullName evidence="3">3-phytase</fullName>
    </submittedName>
</protein>
<accession>A0A0B2BSM8</accession>
<dbReference type="PROSITE" id="PS51257">
    <property type="entry name" value="PROKAR_LIPOPROTEIN"/>
    <property type="match status" value="1"/>
</dbReference>
<keyword evidence="4" id="KW-1185">Reference proteome</keyword>
<reference evidence="3 4" key="1">
    <citation type="submission" date="2014-11" db="EMBL/GenBank/DDBJ databases">
        <title>Draft genome sequence of Kirrobacter mercurialis.</title>
        <authorList>
            <person name="Coil D.A."/>
            <person name="Eisen J.A."/>
        </authorList>
    </citation>
    <scope>NUCLEOTIDE SEQUENCE [LARGE SCALE GENOMIC DNA]</scope>
    <source>
        <strain evidence="3 4">Coronado</strain>
    </source>
</reference>
<evidence type="ECO:0000313" key="3">
    <source>
        <dbReference type="EMBL" id="KHL24434.1"/>
    </source>
</evidence>
<dbReference type="InterPro" id="IPR003431">
    <property type="entry name" value="B-propeller_Phytase"/>
</dbReference>
<proteinExistence type="predicted"/>
<feature type="chain" id="PRO_5002068664" evidence="1">
    <location>
        <begin position="19"/>
        <end position="338"/>
    </location>
</feature>
<evidence type="ECO:0000313" key="4">
    <source>
        <dbReference type="Proteomes" id="UP000030988"/>
    </source>
</evidence>
<name>A0A0B2BSM8_9SPHN</name>
<comment type="caution">
    <text evidence="3">The sequence shown here is derived from an EMBL/GenBank/DDBJ whole genome shotgun (WGS) entry which is preliminary data.</text>
</comment>